<name>A0AAD4GXI3_ASPNN</name>
<dbReference type="Proteomes" id="UP001194746">
    <property type="component" value="Unassembled WGS sequence"/>
</dbReference>
<dbReference type="AlphaFoldDB" id="A0AAD4GXI3"/>
<proteinExistence type="predicted"/>
<gene>
    <name evidence="2" type="ORF">FE257_000508</name>
</gene>
<feature type="region of interest" description="Disordered" evidence="1">
    <location>
        <begin position="1"/>
        <end position="31"/>
    </location>
</feature>
<feature type="compositionally biased region" description="Basic residues" evidence="1">
    <location>
        <begin position="1"/>
        <end position="12"/>
    </location>
</feature>
<sequence>MSHRNNPPKRLTKSNLIIHTENTGKQPRRDVPEWVSHIPDELRHNEQNHGFSGDIEMDMEQIDLEVDSVVAGARSNAASPAEQNATEKNSAGHQLQQPAMNYENAMESDTYEGGDTANINTPVARMTLAGDQHPAVNGGAQSNYAQATLAGMGAQFSAGDNRQNAQ</sequence>
<evidence type="ECO:0000313" key="2">
    <source>
        <dbReference type="EMBL" id="KAF9892916.1"/>
    </source>
</evidence>
<feature type="compositionally biased region" description="Polar residues" evidence="1">
    <location>
        <begin position="76"/>
        <end position="99"/>
    </location>
</feature>
<feature type="region of interest" description="Disordered" evidence="1">
    <location>
        <begin position="70"/>
        <end position="118"/>
    </location>
</feature>
<dbReference type="EMBL" id="VCAU01000010">
    <property type="protein sequence ID" value="KAF9892916.1"/>
    <property type="molecule type" value="Genomic_DNA"/>
</dbReference>
<organism evidence="2 3">
    <name type="scientific">Aspergillus nanangensis</name>
    <dbReference type="NCBI Taxonomy" id="2582783"/>
    <lineage>
        <taxon>Eukaryota</taxon>
        <taxon>Fungi</taxon>
        <taxon>Dikarya</taxon>
        <taxon>Ascomycota</taxon>
        <taxon>Pezizomycotina</taxon>
        <taxon>Eurotiomycetes</taxon>
        <taxon>Eurotiomycetidae</taxon>
        <taxon>Eurotiales</taxon>
        <taxon>Aspergillaceae</taxon>
        <taxon>Aspergillus</taxon>
        <taxon>Aspergillus subgen. Circumdati</taxon>
    </lineage>
</organism>
<protein>
    <submittedName>
        <fullName evidence="2">Uncharacterized protein</fullName>
    </submittedName>
</protein>
<comment type="caution">
    <text evidence="2">The sequence shown here is derived from an EMBL/GenBank/DDBJ whole genome shotgun (WGS) entry which is preliminary data.</text>
</comment>
<keyword evidence="3" id="KW-1185">Reference proteome</keyword>
<reference evidence="2" key="1">
    <citation type="journal article" date="2019" name="Beilstein J. Org. Chem.">
        <title>Nanangenines: drimane sesquiterpenoids as the dominant metabolite cohort of a novel Australian fungus, Aspergillus nanangensis.</title>
        <authorList>
            <person name="Lacey H.J."/>
            <person name="Gilchrist C.L.M."/>
            <person name="Crombie A."/>
            <person name="Kalaitzis J.A."/>
            <person name="Vuong D."/>
            <person name="Rutledge P.J."/>
            <person name="Turner P."/>
            <person name="Pitt J.I."/>
            <person name="Lacey E."/>
            <person name="Chooi Y.H."/>
            <person name="Piggott A.M."/>
        </authorList>
    </citation>
    <scope>NUCLEOTIDE SEQUENCE</scope>
    <source>
        <strain evidence="2">MST-FP2251</strain>
    </source>
</reference>
<evidence type="ECO:0000256" key="1">
    <source>
        <dbReference type="SAM" id="MobiDB-lite"/>
    </source>
</evidence>
<accession>A0AAD4GXI3</accession>
<reference evidence="2" key="2">
    <citation type="submission" date="2020-02" db="EMBL/GenBank/DDBJ databases">
        <authorList>
            <person name="Gilchrist C.L.M."/>
            <person name="Chooi Y.-H."/>
        </authorList>
    </citation>
    <scope>NUCLEOTIDE SEQUENCE</scope>
    <source>
        <strain evidence="2">MST-FP2251</strain>
    </source>
</reference>
<feature type="compositionally biased region" description="Polar residues" evidence="1">
    <location>
        <begin position="13"/>
        <end position="25"/>
    </location>
</feature>
<evidence type="ECO:0000313" key="3">
    <source>
        <dbReference type="Proteomes" id="UP001194746"/>
    </source>
</evidence>